<comment type="pathway">
    <text evidence="1">Metabolic intermediate metabolism; propanoyl-CoA degradation; succinyl-CoA from propanoyl-CoA: step 1/3.</text>
</comment>
<dbReference type="PROSITE" id="PS50980">
    <property type="entry name" value="COA_CT_NTER"/>
    <property type="match status" value="1"/>
</dbReference>
<dbReference type="InterPro" id="IPR011762">
    <property type="entry name" value="COA_CT_N"/>
</dbReference>
<evidence type="ECO:0000256" key="6">
    <source>
        <dbReference type="ARBA" id="ARBA00042797"/>
    </source>
</evidence>
<dbReference type="InterPro" id="IPR034733">
    <property type="entry name" value="AcCoA_carboxyl_beta"/>
</dbReference>
<dbReference type="PANTHER" id="PTHR43842:SF2">
    <property type="entry name" value="PROPIONYL-COA CARBOXYLASE BETA CHAIN, MITOCHONDRIAL"/>
    <property type="match status" value="1"/>
</dbReference>
<dbReference type="FunFam" id="3.90.226.10:FF:000017">
    <property type="entry name" value="Propionyl-CoA carboxylase subunit beta 5"/>
    <property type="match status" value="1"/>
</dbReference>
<dbReference type="GO" id="GO:0004658">
    <property type="term" value="F:propionyl-CoA carboxylase activity"/>
    <property type="evidence" value="ECO:0007669"/>
    <property type="project" value="UniProtKB-EC"/>
</dbReference>
<reference evidence="12 13" key="1">
    <citation type="submission" date="2024-10" db="EMBL/GenBank/DDBJ databases">
        <title>Updated reference genomes for cyclostephanoid diatoms.</title>
        <authorList>
            <person name="Roberts W.R."/>
            <person name="Alverson A.J."/>
        </authorList>
    </citation>
    <scope>NUCLEOTIDE SEQUENCE [LARGE SCALE GENOMIC DNA]</scope>
    <source>
        <strain evidence="12 13">AJA232-27</strain>
    </source>
</reference>
<dbReference type="SUPFAM" id="SSF52096">
    <property type="entry name" value="ClpP/crotonase"/>
    <property type="match status" value="2"/>
</dbReference>
<evidence type="ECO:0000313" key="13">
    <source>
        <dbReference type="Proteomes" id="UP001530293"/>
    </source>
</evidence>
<dbReference type="Pfam" id="PF01039">
    <property type="entry name" value="Carboxyl_trans"/>
    <property type="match status" value="1"/>
</dbReference>
<dbReference type="InterPro" id="IPR029045">
    <property type="entry name" value="ClpP/crotonase-like_dom_sf"/>
</dbReference>
<dbReference type="PANTHER" id="PTHR43842">
    <property type="entry name" value="PROPIONYL-COA CARBOXYLASE BETA CHAIN"/>
    <property type="match status" value="1"/>
</dbReference>
<evidence type="ECO:0000259" key="11">
    <source>
        <dbReference type="PROSITE" id="PS50989"/>
    </source>
</evidence>
<evidence type="ECO:0000256" key="7">
    <source>
        <dbReference type="ARBA" id="ARBA00048208"/>
    </source>
</evidence>
<evidence type="ECO:0000256" key="3">
    <source>
        <dbReference type="ARBA" id="ARBA00013050"/>
    </source>
</evidence>
<feature type="domain" description="CoA carboxyltransferase N-terminal" evidence="10">
    <location>
        <begin position="89"/>
        <end position="349"/>
    </location>
</feature>
<dbReference type="PROSITE" id="PS50989">
    <property type="entry name" value="COA_CT_CTER"/>
    <property type="match status" value="1"/>
</dbReference>
<dbReference type="FunFam" id="3.90.226.10:FF:000016">
    <property type="entry name" value="Propionyl-CoA carboxylase, beta subunit"/>
    <property type="match status" value="1"/>
</dbReference>
<comment type="catalytic activity">
    <reaction evidence="7">
        <text>butanoyl-CoA + hydrogencarbonate + ATP = (2S)-ethylmalonyl-CoA + ADP + phosphate + H(+)</text>
        <dbReference type="Rhea" id="RHEA:59520"/>
        <dbReference type="ChEBI" id="CHEBI:15378"/>
        <dbReference type="ChEBI" id="CHEBI:17544"/>
        <dbReference type="ChEBI" id="CHEBI:30616"/>
        <dbReference type="ChEBI" id="CHEBI:43474"/>
        <dbReference type="ChEBI" id="CHEBI:57371"/>
        <dbReference type="ChEBI" id="CHEBI:60909"/>
        <dbReference type="ChEBI" id="CHEBI:456216"/>
    </reaction>
    <physiologicalReaction direction="left-to-right" evidence="7">
        <dbReference type="Rhea" id="RHEA:59521"/>
    </physiologicalReaction>
</comment>
<evidence type="ECO:0000256" key="8">
    <source>
        <dbReference type="ARBA" id="ARBA00049495"/>
    </source>
</evidence>
<evidence type="ECO:0000256" key="2">
    <source>
        <dbReference type="ARBA" id="ARBA00006102"/>
    </source>
</evidence>
<accession>A0ABD3M9Y7</accession>
<evidence type="ECO:0000256" key="4">
    <source>
        <dbReference type="ARBA" id="ARBA00038567"/>
    </source>
</evidence>
<evidence type="ECO:0000256" key="9">
    <source>
        <dbReference type="SAM" id="MobiDB-lite"/>
    </source>
</evidence>
<dbReference type="GO" id="GO:0009062">
    <property type="term" value="P:fatty acid catabolic process"/>
    <property type="evidence" value="ECO:0007669"/>
    <property type="project" value="UniProtKB-ARBA"/>
</dbReference>
<evidence type="ECO:0000259" key="10">
    <source>
        <dbReference type="PROSITE" id="PS50980"/>
    </source>
</evidence>
<dbReference type="EMBL" id="JALLBG020000186">
    <property type="protein sequence ID" value="KAL3760422.1"/>
    <property type="molecule type" value="Genomic_DNA"/>
</dbReference>
<dbReference type="AlphaFoldDB" id="A0ABD3M9Y7"/>
<comment type="similarity">
    <text evidence="2">Belongs to the AccD/PCCB family.</text>
</comment>
<feature type="domain" description="CoA carboxyltransferase C-terminal" evidence="11">
    <location>
        <begin position="354"/>
        <end position="595"/>
    </location>
</feature>
<dbReference type="Proteomes" id="UP001530293">
    <property type="component" value="Unassembled WGS sequence"/>
</dbReference>
<comment type="caution">
    <text evidence="12">The sequence shown here is derived from an EMBL/GenBank/DDBJ whole genome shotgun (WGS) entry which is preliminary data.</text>
</comment>
<evidence type="ECO:0000256" key="1">
    <source>
        <dbReference type="ARBA" id="ARBA00005060"/>
    </source>
</evidence>
<sequence>MMIMAMMAHHSLLRKPTTLIGLCNVAKVSAIRSTSLAAAPSSSASAASSSAMRMPAMKLKSSFSTTTHHIVYQDEASTHATITHPSTIKRTFRDRLSVTKEQSLLGGGMKRIQKQHDKGSLTARERIELLFDTNSFREVDALVTHRCHDFGMSSTPDSIMPGDGVVVGHGLIHGRRVYCFAQDFTVYGGSLGEAHAKKIGKIMDMALRVGAPVIGLNDSGGARIQEGADSLAGYADIFQRNVDASGVIPQISVVMGPCAGGAVYSPAMTDFIFMIENTSYMFVTGPEVVKTVTNETVTKEELGGASVHAGGKSGVAHGSYPNDVAALRAMRTLLELLPSSNDASTLPVRPVTDDPNRSVPALNQLVPDDPNMPYDMKDIIREVLDHGSMFEIMPENAKNIVTAFGRMEGRTVGVVGNNPMVLAGCLDIGASTKAARFVRFCDCFNIPIVTFVDVPGFLPGTGQEHGGIIRHGAKLLFAYAQATVPKITVISRKAYGGAYDVMSSKHLKGDANYAWPGAEIAVMGAKGAVEIIFRGQDVERNTAEYTERFANPMVAAQRGYIDDVIEPSETRRIICDDLRLLRTKKMDTIPRKHSNIPL</sequence>
<protein>
    <recommendedName>
        <fullName evidence="5">Propionyl-CoA carboxylase beta chain, mitochondrial</fullName>
        <ecNumber evidence="3">6.4.1.3</ecNumber>
    </recommendedName>
    <alternativeName>
        <fullName evidence="6">Propanoyl-CoA:carbon dioxide ligase subunit beta</fullName>
    </alternativeName>
</protein>
<comment type="catalytic activity">
    <reaction evidence="8">
        <text>propanoyl-CoA + hydrogencarbonate + ATP = (S)-methylmalonyl-CoA + ADP + phosphate + H(+)</text>
        <dbReference type="Rhea" id="RHEA:23720"/>
        <dbReference type="ChEBI" id="CHEBI:15378"/>
        <dbReference type="ChEBI" id="CHEBI:17544"/>
        <dbReference type="ChEBI" id="CHEBI:30616"/>
        <dbReference type="ChEBI" id="CHEBI:43474"/>
        <dbReference type="ChEBI" id="CHEBI:57327"/>
        <dbReference type="ChEBI" id="CHEBI:57392"/>
        <dbReference type="ChEBI" id="CHEBI:456216"/>
        <dbReference type="EC" id="6.4.1.3"/>
    </reaction>
    <physiologicalReaction direction="left-to-right" evidence="8">
        <dbReference type="Rhea" id="RHEA:23721"/>
    </physiologicalReaction>
</comment>
<proteinExistence type="inferred from homology"/>
<feature type="region of interest" description="Disordered" evidence="9">
    <location>
        <begin position="345"/>
        <end position="367"/>
    </location>
</feature>
<comment type="subunit">
    <text evidence="4">The holoenzyme is a dodecamer composed of 6 PCCA/alpha subunits and 6 PCCB/beta subunits.</text>
</comment>
<keyword evidence="13" id="KW-1185">Reference proteome</keyword>
<dbReference type="InterPro" id="IPR051047">
    <property type="entry name" value="AccD/PCCB"/>
</dbReference>
<gene>
    <name evidence="12" type="ORF">ACHAWU_005957</name>
</gene>
<evidence type="ECO:0000313" key="12">
    <source>
        <dbReference type="EMBL" id="KAL3760422.1"/>
    </source>
</evidence>
<organism evidence="12 13">
    <name type="scientific">Discostella pseudostelligera</name>
    <dbReference type="NCBI Taxonomy" id="259834"/>
    <lineage>
        <taxon>Eukaryota</taxon>
        <taxon>Sar</taxon>
        <taxon>Stramenopiles</taxon>
        <taxon>Ochrophyta</taxon>
        <taxon>Bacillariophyta</taxon>
        <taxon>Coscinodiscophyceae</taxon>
        <taxon>Thalassiosirophycidae</taxon>
        <taxon>Stephanodiscales</taxon>
        <taxon>Stephanodiscaceae</taxon>
        <taxon>Discostella</taxon>
    </lineage>
</organism>
<dbReference type="EC" id="6.4.1.3" evidence="3"/>
<name>A0ABD3M9Y7_9STRA</name>
<evidence type="ECO:0000256" key="5">
    <source>
        <dbReference type="ARBA" id="ARBA00041138"/>
    </source>
</evidence>
<dbReference type="Gene3D" id="3.90.226.10">
    <property type="entry name" value="2-enoyl-CoA Hydratase, Chain A, domain 1"/>
    <property type="match status" value="2"/>
</dbReference>
<dbReference type="InterPro" id="IPR011763">
    <property type="entry name" value="COA_CT_C"/>
</dbReference>